<feature type="region of interest" description="Disordered" evidence="2">
    <location>
        <begin position="493"/>
        <end position="555"/>
    </location>
</feature>
<gene>
    <name evidence="3" type="ORF">Tco_0890426</name>
</gene>
<accession>A0ABQ5C5H2</accession>
<feature type="compositionally biased region" description="Polar residues" evidence="2">
    <location>
        <begin position="494"/>
        <end position="512"/>
    </location>
</feature>
<feature type="coiled-coil region" evidence="1">
    <location>
        <begin position="334"/>
        <end position="361"/>
    </location>
</feature>
<feature type="compositionally biased region" description="Basic and acidic residues" evidence="2">
    <location>
        <begin position="513"/>
        <end position="531"/>
    </location>
</feature>
<name>A0ABQ5C5H2_9ASTR</name>
<dbReference type="EMBL" id="BQNB010013808">
    <property type="protein sequence ID" value="GJT20489.1"/>
    <property type="molecule type" value="Genomic_DNA"/>
</dbReference>
<keyword evidence="1" id="KW-0175">Coiled coil</keyword>
<sequence>MQTQEDHSNPIPAMDVDSLKVDFVVIQSTYSEKEDSNSEIASSKSVKQSSLNSETKDVHAIKYKMSKAKERCMAYFLSLHSHLQVLSKDDLKGTCIEHGFKRAFMLLFGQDADTFTSTMLLNVDQLQKQLDKDEFQEDGSMAAFWVINKQFQQFIDSKFTLDYDSQMTDKYFVEYTGIEYDRRVNKRQLQTQESKIDPGKAVDNGLVVMESNGTESEVQDDSSRSGNDTDADDTYIRPIYDEEPMAEYPEKCQLKSPMLDSSPDNQTTEYSKQSLDSEDILLKMTVAQLQKDFSKIEAYCIALELKYQNQALKSGQHGQILNETSNKAKIKKEIDVLETMNIELEHSVAKLRKEKETLKKHSKDLYDSIKITRSKTIEQTTSLLANNADLKAQIPEKVFAIAAIKNDLRKLKGNTVDTKFAKTSVLGKPVLQSLRNQSLDRQPNAFKSERPQMSKPWFASQIDVNNNLSRPVTQHYLPKRRESAFAKPYHMIASSESRNSSKNMPRFSSNDMIHNHYLDEVRQKTQERDRNSNTNVIPSARFQSIADGSKPKPRS</sequence>
<comment type="caution">
    <text evidence="3">The sequence shown here is derived from an EMBL/GenBank/DDBJ whole genome shotgun (WGS) entry which is preliminary data.</text>
</comment>
<proteinExistence type="predicted"/>
<feature type="non-terminal residue" evidence="3">
    <location>
        <position position="555"/>
    </location>
</feature>
<evidence type="ECO:0000256" key="2">
    <source>
        <dbReference type="SAM" id="MobiDB-lite"/>
    </source>
</evidence>
<dbReference type="Proteomes" id="UP001151760">
    <property type="component" value="Unassembled WGS sequence"/>
</dbReference>
<protein>
    <submittedName>
        <fullName evidence="3">Uncharacterized protein</fullName>
    </submittedName>
</protein>
<evidence type="ECO:0000313" key="4">
    <source>
        <dbReference type="Proteomes" id="UP001151760"/>
    </source>
</evidence>
<reference evidence="3" key="1">
    <citation type="journal article" date="2022" name="Int. J. Mol. Sci.">
        <title>Draft Genome of Tanacetum Coccineum: Genomic Comparison of Closely Related Tanacetum-Family Plants.</title>
        <authorList>
            <person name="Yamashiro T."/>
            <person name="Shiraishi A."/>
            <person name="Nakayama K."/>
            <person name="Satake H."/>
        </authorList>
    </citation>
    <scope>NUCLEOTIDE SEQUENCE</scope>
</reference>
<evidence type="ECO:0000313" key="3">
    <source>
        <dbReference type="EMBL" id="GJT20489.1"/>
    </source>
</evidence>
<keyword evidence="4" id="KW-1185">Reference proteome</keyword>
<feature type="region of interest" description="Disordered" evidence="2">
    <location>
        <begin position="213"/>
        <end position="234"/>
    </location>
</feature>
<reference evidence="3" key="2">
    <citation type="submission" date="2022-01" db="EMBL/GenBank/DDBJ databases">
        <authorList>
            <person name="Yamashiro T."/>
            <person name="Shiraishi A."/>
            <person name="Satake H."/>
            <person name="Nakayama K."/>
        </authorList>
    </citation>
    <scope>NUCLEOTIDE SEQUENCE</scope>
</reference>
<organism evidence="3 4">
    <name type="scientific">Tanacetum coccineum</name>
    <dbReference type="NCBI Taxonomy" id="301880"/>
    <lineage>
        <taxon>Eukaryota</taxon>
        <taxon>Viridiplantae</taxon>
        <taxon>Streptophyta</taxon>
        <taxon>Embryophyta</taxon>
        <taxon>Tracheophyta</taxon>
        <taxon>Spermatophyta</taxon>
        <taxon>Magnoliopsida</taxon>
        <taxon>eudicotyledons</taxon>
        <taxon>Gunneridae</taxon>
        <taxon>Pentapetalae</taxon>
        <taxon>asterids</taxon>
        <taxon>campanulids</taxon>
        <taxon>Asterales</taxon>
        <taxon>Asteraceae</taxon>
        <taxon>Asteroideae</taxon>
        <taxon>Anthemideae</taxon>
        <taxon>Anthemidinae</taxon>
        <taxon>Tanacetum</taxon>
    </lineage>
</organism>
<evidence type="ECO:0000256" key="1">
    <source>
        <dbReference type="SAM" id="Coils"/>
    </source>
</evidence>